<dbReference type="Proteomes" id="UP000292085">
    <property type="component" value="Unassembled WGS sequence"/>
</dbReference>
<gene>
    <name evidence="1" type="ORF">EWE75_24045</name>
</gene>
<organism evidence="1 2">
    <name type="scientific">Sphingomonas populi</name>
    <dbReference type="NCBI Taxonomy" id="2484750"/>
    <lineage>
        <taxon>Bacteria</taxon>
        <taxon>Pseudomonadati</taxon>
        <taxon>Pseudomonadota</taxon>
        <taxon>Alphaproteobacteria</taxon>
        <taxon>Sphingomonadales</taxon>
        <taxon>Sphingomonadaceae</taxon>
        <taxon>Sphingomonas</taxon>
    </lineage>
</organism>
<name>A0A4Q6XQT6_9SPHN</name>
<dbReference type="OrthoDB" id="3635325at2"/>
<dbReference type="InterPro" id="IPR036322">
    <property type="entry name" value="WD40_repeat_dom_sf"/>
</dbReference>
<dbReference type="EMBL" id="SGIS01000106">
    <property type="protein sequence ID" value="RZF59029.1"/>
    <property type="molecule type" value="Genomic_DNA"/>
</dbReference>
<dbReference type="SUPFAM" id="SSF50978">
    <property type="entry name" value="WD40 repeat-like"/>
    <property type="match status" value="1"/>
</dbReference>
<evidence type="ECO:0000313" key="2">
    <source>
        <dbReference type="Proteomes" id="UP000292085"/>
    </source>
</evidence>
<dbReference type="AlphaFoldDB" id="A0A4Q6XQT6"/>
<proteinExistence type="predicted"/>
<comment type="caution">
    <text evidence="1">The sequence shown here is derived from an EMBL/GenBank/DDBJ whole genome shotgun (WGS) entry which is preliminary data.</text>
</comment>
<evidence type="ECO:0008006" key="3">
    <source>
        <dbReference type="Google" id="ProtNLM"/>
    </source>
</evidence>
<sequence length="463" mass="49882">MAIATGTYDGGWMFEGELLLWNWTENSWREPVSQIPEVVWVNFDPEGATLDLIVRPWDEEWGGDPNGQEDDAFTRFYGANTIADWNVARSEFVLDPAARLGDDKLKILFAADESKKDAHKSVAAWLKVPKLIERSAIWDLSWLGDDKIASVSNECLLQIDDLTGTKLSYVEGDGYGAAIVSSEPPLIHVAQRRIRSDSEVSSRLLAIQDGALVELGTYAGSYSFTGSSNGTVLGRLVRHHRGSASSDLLIDVATGVGVPINLGHYDCFNHFVGIDGAPANYFLQATPPDGHERKRLCRLDAHGNVESLWPVLDQDGSQASHAMECYGCFLDDSAGAGIVLAGKHYDPNPSAPIIGFIYRKSLNADRELWRHPTTAASSAIVYVESLGIIAAAFLDGTLRLIDAITGAVRAAGRVTIGAQPTVIFSLSANGYALAIGTMDGRVAVLEPGPLLASDATVGRIELA</sequence>
<evidence type="ECO:0000313" key="1">
    <source>
        <dbReference type="EMBL" id="RZF59029.1"/>
    </source>
</evidence>
<accession>A0A4Q6XQT6</accession>
<reference evidence="1 2" key="1">
    <citation type="submission" date="2019-02" db="EMBL/GenBank/DDBJ databases">
        <authorList>
            <person name="Li Y."/>
        </authorList>
    </citation>
    <scope>NUCLEOTIDE SEQUENCE [LARGE SCALE GENOMIC DNA]</scope>
    <source>
        <strain evidence="1 2">3-7</strain>
    </source>
</reference>
<keyword evidence="2" id="KW-1185">Reference proteome</keyword>
<protein>
    <recommendedName>
        <fullName evidence="3">WD40 repeat domain-containing protein</fullName>
    </recommendedName>
</protein>